<dbReference type="EMBL" id="FNJR01000005">
    <property type="protein sequence ID" value="SDP55743.1"/>
    <property type="molecule type" value="Genomic_DNA"/>
</dbReference>
<keyword evidence="4" id="KW-1185">Reference proteome</keyword>
<accession>A0A1H0TP77</accession>
<dbReference type="Proteomes" id="UP000199497">
    <property type="component" value="Unassembled WGS sequence"/>
</dbReference>
<reference evidence="4" key="1">
    <citation type="submission" date="2016-10" db="EMBL/GenBank/DDBJ databases">
        <authorList>
            <person name="Varghese N."/>
            <person name="Submissions S."/>
        </authorList>
    </citation>
    <scope>NUCLEOTIDE SEQUENCE [LARGE SCALE GENOMIC DNA]</scope>
    <source>
        <strain evidence="4">DSM 46732</strain>
    </source>
</reference>
<dbReference type="CDD" id="cd07302">
    <property type="entry name" value="CHD"/>
    <property type="match status" value="1"/>
</dbReference>
<dbReference type="Pfam" id="PF00211">
    <property type="entry name" value="Guanylate_cyc"/>
    <property type="match status" value="1"/>
</dbReference>
<dbReference type="SUPFAM" id="SSF55073">
    <property type="entry name" value="Nucleotide cyclase"/>
    <property type="match status" value="1"/>
</dbReference>
<protein>
    <submittedName>
        <fullName evidence="3">Adenylate cyclase</fullName>
    </submittedName>
</protein>
<dbReference type="InterPro" id="IPR001054">
    <property type="entry name" value="A/G_cyclase"/>
</dbReference>
<organism evidence="3 4">
    <name type="scientific">Actinopolyspora xinjiangensis</name>
    <dbReference type="NCBI Taxonomy" id="405564"/>
    <lineage>
        <taxon>Bacteria</taxon>
        <taxon>Bacillati</taxon>
        <taxon>Actinomycetota</taxon>
        <taxon>Actinomycetes</taxon>
        <taxon>Actinopolysporales</taxon>
        <taxon>Actinopolysporaceae</taxon>
        <taxon>Actinopolyspora</taxon>
    </lineage>
</organism>
<comment type="similarity">
    <text evidence="1">Belongs to the adenylyl cyclase class-3 family.</text>
</comment>
<evidence type="ECO:0000313" key="3">
    <source>
        <dbReference type="EMBL" id="SDP55743.1"/>
    </source>
</evidence>
<dbReference type="GO" id="GO:0004016">
    <property type="term" value="F:adenylate cyclase activity"/>
    <property type="evidence" value="ECO:0007669"/>
    <property type="project" value="UniProtKB-ARBA"/>
</dbReference>
<dbReference type="AlphaFoldDB" id="A0A1H0TP77"/>
<dbReference type="STRING" id="405564.SAMN04487905_105194"/>
<sequence>MCSSFEPHDDFVAPDNPVERALLGGDPRYRKADVARLAGVELSRAERLWQAMGFAHVAADAVVFTDYDVEAMRTVDQLVSAEVIPPELETAVARSLAQTMSRLAEWQMGIFRAVLGDTFAADVETTAEVAEAILPVMENLQGYVWRRHLSAIAARELDEADTGPEEPNVVVGFADIVGYTRLVRDYSERELARLIDDFEDLVTRVIAENHGRIVKTVGDEVLFVADTVRDGAEIALSLNEKVAEEPRLPPLRIGLAHGRVLARFGDVYGSTVNIASRLTTLARPASVLVDRECADELRDQDRFSLTPLGPNKVSGFRGLRAWALRRAG</sequence>
<dbReference type="PANTHER" id="PTHR43081">
    <property type="entry name" value="ADENYLATE CYCLASE, TERMINAL-DIFFERENTIATION SPECIFIC-RELATED"/>
    <property type="match status" value="1"/>
</dbReference>
<name>A0A1H0TP77_9ACTN</name>
<dbReference type="OrthoDB" id="310836at2"/>
<dbReference type="PROSITE" id="PS50125">
    <property type="entry name" value="GUANYLATE_CYCLASE_2"/>
    <property type="match status" value="1"/>
</dbReference>
<dbReference type="InterPro" id="IPR050697">
    <property type="entry name" value="Adenylyl/Guanylyl_Cyclase_3/4"/>
</dbReference>
<dbReference type="SMART" id="SM00044">
    <property type="entry name" value="CYCc"/>
    <property type="match status" value="1"/>
</dbReference>
<dbReference type="InterPro" id="IPR029787">
    <property type="entry name" value="Nucleotide_cyclase"/>
</dbReference>
<proteinExistence type="inferred from homology"/>
<feature type="domain" description="Guanylate cyclase" evidence="2">
    <location>
        <begin position="170"/>
        <end position="279"/>
    </location>
</feature>
<dbReference type="GO" id="GO:0035556">
    <property type="term" value="P:intracellular signal transduction"/>
    <property type="evidence" value="ECO:0007669"/>
    <property type="project" value="InterPro"/>
</dbReference>
<evidence type="ECO:0000256" key="1">
    <source>
        <dbReference type="ARBA" id="ARBA00005381"/>
    </source>
</evidence>
<dbReference type="Gene3D" id="3.30.70.1230">
    <property type="entry name" value="Nucleotide cyclase"/>
    <property type="match status" value="1"/>
</dbReference>
<dbReference type="GO" id="GO:0009190">
    <property type="term" value="P:cyclic nucleotide biosynthetic process"/>
    <property type="evidence" value="ECO:0007669"/>
    <property type="project" value="InterPro"/>
</dbReference>
<evidence type="ECO:0000259" key="2">
    <source>
        <dbReference type="PROSITE" id="PS50125"/>
    </source>
</evidence>
<gene>
    <name evidence="3" type="ORF">SAMN04487905_105194</name>
</gene>
<evidence type="ECO:0000313" key="4">
    <source>
        <dbReference type="Proteomes" id="UP000199497"/>
    </source>
</evidence>
<dbReference type="PANTHER" id="PTHR43081:SF1">
    <property type="entry name" value="ADENYLATE CYCLASE, TERMINAL-DIFFERENTIATION SPECIFIC"/>
    <property type="match status" value="1"/>
</dbReference>